<comment type="caution">
    <text evidence="15">The sequence shown here is derived from an EMBL/GenBank/DDBJ whole genome shotgun (WGS) entry which is preliminary data.</text>
</comment>
<dbReference type="SUPFAM" id="SSF52777">
    <property type="entry name" value="CoA-dependent acyltransferases"/>
    <property type="match status" value="1"/>
</dbReference>
<dbReference type="EC" id="2.3.1.20" evidence="4 11"/>
<dbReference type="GO" id="GO:0051701">
    <property type="term" value="P:biological process involved in interaction with host"/>
    <property type="evidence" value="ECO:0007669"/>
    <property type="project" value="TreeGrafter"/>
</dbReference>
<gene>
    <name evidence="15" type="ORF">CLV70_102595</name>
</gene>
<feature type="domain" description="O-acyltransferase WSD1-like N-terminal" evidence="13">
    <location>
        <begin position="4"/>
        <end position="268"/>
    </location>
</feature>
<evidence type="ECO:0000256" key="11">
    <source>
        <dbReference type="RuleBase" id="RU361241"/>
    </source>
</evidence>
<keyword evidence="16" id="KW-1185">Reference proteome</keyword>
<evidence type="ECO:0000259" key="14">
    <source>
        <dbReference type="Pfam" id="PF06974"/>
    </source>
</evidence>
<proteinExistence type="inferred from homology"/>
<evidence type="ECO:0000256" key="1">
    <source>
        <dbReference type="ARBA" id="ARBA00004771"/>
    </source>
</evidence>
<evidence type="ECO:0000256" key="9">
    <source>
        <dbReference type="ARBA" id="ARBA00023315"/>
    </source>
</evidence>
<evidence type="ECO:0000256" key="3">
    <source>
        <dbReference type="ARBA" id="ARBA00009587"/>
    </source>
</evidence>
<dbReference type="InterPro" id="IPR045034">
    <property type="entry name" value="O-acyltransferase_WSD1-like"/>
</dbReference>
<dbReference type="Pfam" id="PF03007">
    <property type="entry name" value="WS_DGAT_cat"/>
    <property type="match status" value="1"/>
</dbReference>
<reference evidence="15 16" key="1">
    <citation type="submission" date="2018-03" db="EMBL/GenBank/DDBJ databases">
        <title>Genomic Encyclopedia of Archaeal and Bacterial Type Strains, Phase II (KMG-II): from individual species to whole genera.</title>
        <authorList>
            <person name="Goeker M."/>
        </authorList>
    </citation>
    <scope>NUCLEOTIDE SEQUENCE [LARGE SCALE GENOMIC DNA]</scope>
    <source>
        <strain evidence="15 16">DSM 45348</strain>
    </source>
</reference>
<protein>
    <recommendedName>
        <fullName evidence="4 11">Diacylglycerol O-acyltransferase</fullName>
        <ecNumber evidence="4 11">2.3.1.20</ecNumber>
    </recommendedName>
</protein>
<dbReference type="EMBL" id="PVZG01000002">
    <property type="protein sequence ID" value="PRY32384.1"/>
    <property type="molecule type" value="Genomic_DNA"/>
</dbReference>
<evidence type="ECO:0000256" key="7">
    <source>
        <dbReference type="ARBA" id="ARBA00022798"/>
    </source>
</evidence>
<dbReference type="GO" id="GO:0071731">
    <property type="term" value="P:response to nitric oxide"/>
    <property type="evidence" value="ECO:0007669"/>
    <property type="project" value="TreeGrafter"/>
</dbReference>
<accession>A0A2T0SG35</accession>
<comment type="similarity">
    <text evidence="3 11">Belongs to the long-chain O-acyltransferase family.</text>
</comment>
<dbReference type="PANTHER" id="PTHR31650">
    <property type="entry name" value="O-ACYLTRANSFERASE (WSD1-LIKE) FAMILY PROTEIN"/>
    <property type="match status" value="1"/>
</dbReference>
<organism evidence="15 16">
    <name type="scientific">Pseudosporangium ferrugineum</name>
    <dbReference type="NCBI Taxonomy" id="439699"/>
    <lineage>
        <taxon>Bacteria</taxon>
        <taxon>Bacillati</taxon>
        <taxon>Actinomycetota</taxon>
        <taxon>Actinomycetes</taxon>
        <taxon>Micromonosporales</taxon>
        <taxon>Micromonosporaceae</taxon>
        <taxon>Pseudosporangium</taxon>
    </lineage>
</organism>
<evidence type="ECO:0000256" key="4">
    <source>
        <dbReference type="ARBA" id="ARBA00013244"/>
    </source>
</evidence>
<dbReference type="AlphaFoldDB" id="A0A2T0SG35"/>
<name>A0A2T0SG35_9ACTN</name>
<dbReference type="InterPro" id="IPR009721">
    <property type="entry name" value="O-acyltransferase_WSD1_C"/>
</dbReference>
<keyword evidence="8 11" id="KW-0443">Lipid metabolism</keyword>
<comment type="pathway">
    <text evidence="1 11">Glycerolipid metabolism; triacylglycerol biosynthesis.</text>
</comment>
<feature type="region of interest" description="Disordered" evidence="12">
    <location>
        <begin position="462"/>
        <end position="482"/>
    </location>
</feature>
<dbReference type="InterPro" id="IPR004255">
    <property type="entry name" value="O-acyltransferase_WSD1_N"/>
</dbReference>
<dbReference type="NCBIfam" id="TIGR02946">
    <property type="entry name" value="acyl_WS_DGAT"/>
    <property type="match status" value="1"/>
</dbReference>
<dbReference type="InterPro" id="IPR023213">
    <property type="entry name" value="CAT-like_dom_sf"/>
</dbReference>
<evidence type="ECO:0000256" key="10">
    <source>
        <dbReference type="ARBA" id="ARBA00048109"/>
    </source>
</evidence>
<dbReference type="PANTHER" id="PTHR31650:SF1">
    <property type="entry name" value="WAX ESTER SYNTHASE_DIACYLGLYCEROL ACYLTRANSFERASE 4-RELATED"/>
    <property type="match status" value="1"/>
</dbReference>
<dbReference type="GO" id="GO:0019432">
    <property type="term" value="P:triglyceride biosynthetic process"/>
    <property type="evidence" value="ECO:0007669"/>
    <property type="project" value="UniProtKB-UniPathway"/>
</dbReference>
<dbReference type="Gene3D" id="3.30.559.10">
    <property type="entry name" value="Chloramphenicol acetyltransferase-like domain"/>
    <property type="match status" value="1"/>
</dbReference>
<evidence type="ECO:0000256" key="2">
    <source>
        <dbReference type="ARBA" id="ARBA00005189"/>
    </source>
</evidence>
<evidence type="ECO:0000256" key="8">
    <source>
        <dbReference type="ARBA" id="ARBA00023098"/>
    </source>
</evidence>
<dbReference type="OrthoDB" id="9810950at2"/>
<dbReference type="RefSeq" id="WP_106125551.1">
    <property type="nucleotide sequence ID" value="NZ_PVZG01000002.1"/>
</dbReference>
<evidence type="ECO:0000313" key="15">
    <source>
        <dbReference type="EMBL" id="PRY32384.1"/>
    </source>
</evidence>
<evidence type="ECO:0000313" key="16">
    <source>
        <dbReference type="Proteomes" id="UP000239209"/>
    </source>
</evidence>
<dbReference type="GO" id="GO:0001666">
    <property type="term" value="P:response to hypoxia"/>
    <property type="evidence" value="ECO:0007669"/>
    <property type="project" value="TreeGrafter"/>
</dbReference>
<evidence type="ECO:0000259" key="13">
    <source>
        <dbReference type="Pfam" id="PF03007"/>
    </source>
</evidence>
<feature type="domain" description="O-acyltransferase WSD1 C-terminal" evidence="14">
    <location>
        <begin position="311"/>
        <end position="452"/>
    </location>
</feature>
<comment type="pathway">
    <text evidence="2">Lipid metabolism.</text>
</comment>
<keyword evidence="7 11" id="KW-0319">Glycerol metabolism</keyword>
<dbReference type="GO" id="GO:0004144">
    <property type="term" value="F:diacylglycerol O-acyltransferase activity"/>
    <property type="evidence" value="ECO:0007669"/>
    <property type="project" value="UniProtKB-EC"/>
</dbReference>
<evidence type="ECO:0000256" key="12">
    <source>
        <dbReference type="SAM" id="MobiDB-lite"/>
    </source>
</evidence>
<dbReference type="GO" id="GO:0005886">
    <property type="term" value="C:plasma membrane"/>
    <property type="evidence" value="ECO:0007669"/>
    <property type="project" value="TreeGrafter"/>
</dbReference>
<evidence type="ECO:0000256" key="5">
    <source>
        <dbReference type="ARBA" id="ARBA00022516"/>
    </source>
</evidence>
<keyword evidence="6 11" id="KW-0808">Transferase</keyword>
<evidence type="ECO:0000256" key="6">
    <source>
        <dbReference type="ARBA" id="ARBA00022679"/>
    </source>
</evidence>
<dbReference type="UniPathway" id="UPA00282"/>
<comment type="catalytic activity">
    <reaction evidence="10 11">
        <text>an acyl-CoA + a 1,2-diacyl-sn-glycerol = a triacyl-sn-glycerol + CoA</text>
        <dbReference type="Rhea" id="RHEA:10868"/>
        <dbReference type="ChEBI" id="CHEBI:17815"/>
        <dbReference type="ChEBI" id="CHEBI:57287"/>
        <dbReference type="ChEBI" id="CHEBI:58342"/>
        <dbReference type="ChEBI" id="CHEBI:64615"/>
        <dbReference type="EC" id="2.3.1.20"/>
    </reaction>
</comment>
<dbReference type="InterPro" id="IPR014292">
    <property type="entry name" value="Acyl_transf_WS/DGAT"/>
</dbReference>
<sequence>MEYLSPLDASFLDLEDADPHASLAIASVAVLDGPAPGQAEFAAAIRGRLPLVPRYRQKVRRVPFNLGRPVWADDPGFDLDFHLRRTALAEPGGDAALERLVGRVMSQRLDRDRPLWEDWLIEGLPEGRWALLSKVHHCMLDGVSGNQLYRLICDAGPHPRRSLPDHWQPRTGAGALDLTLDALGQLARMPFDQARIAARAVRTPGALAAWLLRTARGLATLGAGFVPAAPTSLSGPLGRARRYAVARTPLADIAAVSDAFAVSINDVYLAAVAGAFRRLLLDRGEEPRADAVRTLVPVSTRGPGGGGPLDNRLASLLLVLPVDVGDPAERLREVHRRVALLRASGEVEAGAALVALAEREPFPPVSLAIRTALRLPQPGLTTVTTNVPGPDRQLYVLGRPIREILPYVPIAERMRIGVAVFTYAGQAAFGITTDFASVPEATAFADAVTAEVAALLVAGRRPAPAPAPAPRRRRPGRTAAVS</sequence>
<dbReference type="GO" id="GO:0006071">
    <property type="term" value="P:glycerol metabolic process"/>
    <property type="evidence" value="ECO:0007669"/>
    <property type="project" value="UniProtKB-KW"/>
</dbReference>
<keyword evidence="5 11" id="KW-0444">Lipid biosynthesis</keyword>
<keyword evidence="9 11" id="KW-0012">Acyltransferase</keyword>
<dbReference type="Proteomes" id="UP000239209">
    <property type="component" value="Unassembled WGS sequence"/>
</dbReference>
<dbReference type="Pfam" id="PF06974">
    <property type="entry name" value="WS_DGAT_C"/>
    <property type="match status" value="1"/>
</dbReference>